<organism evidence="1 2">
    <name type="scientific">Trichonephila clavata</name>
    <name type="common">Joro spider</name>
    <name type="synonym">Nephila clavata</name>
    <dbReference type="NCBI Taxonomy" id="2740835"/>
    <lineage>
        <taxon>Eukaryota</taxon>
        <taxon>Metazoa</taxon>
        <taxon>Ecdysozoa</taxon>
        <taxon>Arthropoda</taxon>
        <taxon>Chelicerata</taxon>
        <taxon>Arachnida</taxon>
        <taxon>Araneae</taxon>
        <taxon>Araneomorphae</taxon>
        <taxon>Entelegynae</taxon>
        <taxon>Araneoidea</taxon>
        <taxon>Nephilidae</taxon>
        <taxon>Trichonephila</taxon>
    </lineage>
</organism>
<keyword evidence="2" id="KW-1185">Reference proteome</keyword>
<dbReference type="AlphaFoldDB" id="A0A8X6HX30"/>
<name>A0A8X6HX30_TRICU</name>
<evidence type="ECO:0000313" key="1">
    <source>
        <dbReference type="EMBL" id="GFQ66855.1"/>
    </source>
</evidence>
<reference evidence="1" key="1">
    <citation type="submission" date="2020-07" db="EMBL/GenBank/DDBJ databases">
        <title>Multicomponent nature underlies the extraordinary mechanical properties of spider dragline silk.</title>
        <authorList>
            <person name="Kono N."/>
            <person name="Nakamura H."/>
            <person name="Mori M."/>
            <person name="Yoshida Y."/>
            <person name="Ohtoshi R."/>
            <person name="Malay A.D."/>
            <person name="Moran D.A.P."/>
            <person name="Tomita M."/>
            <person name="Numata K."/>
            <person name="Arakawa K."/>
        </authorList>
    </citation>
    <scope>NUCLEOTIDE SEQUENCE</scope>
</reference>
<comment type="caution">
    <text evidence="1">The sequence shown here is derived from an EMBL/GenBank/DDBJ whole genome shotgun (WGS) entry which is preliminary data.</text>
</comment>
<evidence type="ECO:0000313" key="2">
    <source>
        <dbReference type="Proteomes" id="UP000887116"/>
    </source>
</evidence>
<sequence length="92" mass="10352">MLSRSVSAKLSITSIAIKSTPNRLMDLQSESELKPPLGRKPWAAIFVMRGSHVEGHWKCFIFSIGDALNSILMETLIYSSHEYSQIQKRTVS</sequence>
<gene>
    <name evidence="1" type="ORF">TNCT_338981</name>
</gene>
<proteinExistence type="predicted"/>
<protein>
    <submittedName>
        <fullName evidence="1">Uncharacterized protein</fullName>
    </submittedName>
</protein>
<dbReference type="EMBL" id="BMAO01030267">
    <property type="protein sequence ID" value="GFQ66855.1"/>
    <property type="molecule type" value="Genomic_DNA"/>
</dbReference>
<dbReference type="Proteomes" id="UP000887116">
    <property type="component" value="Unassembled WGS sequence"/>
</dbReference>
<accession>A0A8X6HX30</accession>